<evidence type="ECO:0000313" key="3">
    <source>
        <dbReference type="EMBL" id="PWW04396.1"/>
    </source>
</evidence>
<dbReference type="InterPro" id="IPR009875">
    <property type="entry name" value="PilZ_domain"/>
</dbReference>
<name>A0A317PVT8_9HYPH</name>
<feature type="region of interest" description="Disordered" evidence="1">
    <location>
        <begin position="92"/>
        <end position="156"/>
    </location>
</feature>
<dbReference type="Pfam" id="PF07238">
    <property type="entry name" value="PilZ"/>
    <property type="match status" value="1"/>
</dbReference>
<dbReference type="AlphaFoldDB" id="A0A317PVT8"/>
<feature type="compositionally biased region" description="Low complexity" evidence="1">
    <location>
        <begin position="117"/>
        <end position="132"/>
    </location>
</feature>
<gene>
    <name evidence="3" type="ORF">DFR52_1011094</name>
</gene>
<accession>A0A317PVT8</accession>
<organism evidence="3 4">
    <name type="scientific">Hoeflea marina</name>
    <dbReference type="NCBI Taxonomy" id="274592"/>
    <lineage>
        <taxon>Bacteria</taxon>
        <taxon>Pseudomonadati</taxon>
        <taxon>Pseudomonadota</taxon>
        <taxon>Alphaproteobacteria</taxon>
        <taxon>Hyphomicrobiales</taxon>
        <taxon>Rhizobiaceae</taxon>
        <taxon>Hoeflea</taxon>
    </lineage>
</organism>
<sequence>MDGSKSQTDEQAPEAERALRRRVLKGALVAINHEFSSIPCTMRNLSDTGTRLDFEDGWFVPDRFFLFVDVDGYKIECERVWQKGKSCGVRFVGPKIPSGPQRQQALSEDHPPDEAAARPADSPARRAASPAGPAAPPPAHGERKSGGFGRRVPDKS</sequence>
<dbReference type="RefSeq" id="WP_110030832.1">
    <property type="nucleotide sequence ID" value="NZ_QGTR01000001.1"/>
</dbReference>
<comment type="caution">
    <text evidence="3">The sequence shown here is derived from an EMBL/GenBank/DDBJ whole genome shotgun (WGS) entry which is preliminary data.</text>
</comment>
<dbReference type="EMBL" id="QGTR01000001">
    <property type="protein sequence ID" value="PWW04396.1"/>
    <property type="molecule type" value="Genomic_DNA"/>
</dbReference>
<feature type="domain" description="PilZ" evidence="2">
    <location>
        <begin position="22"/>
        <end position="94"/>
    </location>
</feature>
<protein>
    <submittedName>
        <fullName evidence="3">PilZ domain-containing protein</fullName>
    </submittedName>
</protein>
<reference evidence="3 4" key="1">
    <citation type="submission" date="2018-05" db="EMBL/GenBank/DDBJ databases">
        <title>Genomic Encyclopedia of Type Strains, Phase IV (KMG-IV): sequencing the most valuable type-strain genomes for metagenomic binning, comparative biology and taxonomic classification.</title>
        <authorList>
            <person name="Goeker M."/>
        </authorList>
    </citation>
    <scope>NUCLEOTIDE SEQUENCE [LARGE SCALE GENOMIC DNA]</scope>
    <source>
        <strain evidence="3 4">DSM 16791</strain>
    </source>
</reference>
<keyword evidence="4" id="KW-1185">Reference proteome</keyword>
<evidence type="ECO:0000256" key="1">
    <source>
        <dbReference type="SAM" id="MobiDB-lite"/>
    </source>
</evidence>
<dbReference type="Proteomes" id="UP000246352">
    <property type="component" value="Unassembled WGS sequence"/>
</dbReference>
<feature type="compositionally biased region" description="Basic and acidic residues" evidence="1">
    <location>
        <begin position="107"/>
        <end position="116"/>
    </location>
</feature>
<proteinExistence type="predicted"/>
<dbReference type="GO" id="GO:0035438">
    <property type="term" value="F:cyclic-di-GMP binding"/>
    <property type="evidence" value="ECO:0007669"/>
    <property type="project" value="InterPro"/>
</dbReference>
<feature type="compositionally biased region" description="Basic and acidic residues" evidence="1">
    <location>
        <begin position="140"/>
        <end position="156"/>
    </location>
</feature>
<evidence type="ECO:0000259" key="2">
    <source>
        <dbReference type="Pfam" id="PF07238"/>
    </source>
</evidence>
<evidence type="ECO:0000313" key="4">
    <source>
        <dbReference type="Proteomes" id="UP000246352"/>
    </source>
</evidence>
<dbReference type="OrthoDB" id="7210926at2"/>
<dbReference type="SUPFAM" id="SSF141371">
    <property type="entry name" value="PilZ domain-like"/>
    <property type="match status" value="1"/>
</dbReference>